<evidence type="ECO:0000256" key="4">
    <source>
        <dbReference type="ARBA" id="ARBA00006425"/>
    </source>
</evidence>
<proteinExistence type="inferred from homology"/>
<keyword evidence="8" id="KW-0539">Nucleus</keyword>
<dbReference type="OrthoDB" id="5545577at2759"/>
<sequence length="124" mass="13726">MVSWNPSNWFGTSSPPTPGAAKTADGAYEAPDRNKRQECWDARDGFFACLDKAGIIDSIKDKDAAMLKCGAQLKAFEANCASSWVTYFKKRRVVELEKELALQRLEKEGADLPADIQARRPKAS</sequence>
<evidence type="ECO:0000256" key="2">
    <source>
        <dbReference type="ARBA" id="ARBA00004496"/>
    </source>
</evidence>
<dbReference type="Gene3D" id="1.10.10.140">
    <property type="entry name" value="Cytochrome c oxidase, subunit VIb"/>
    <property type="match status" value="1"/>
</dbReference>
<dbReference type="InterPro" id="IPR036549">
    <property type="entry name" value="CX6/COA6-like_sf"/>
</dbReference>
<keyword evidence="6" id="KW-0496">Mitochondrion</keyword>
<protein>
    <recommendedName>
        <fullName evidence="12">Cytochrome c oxidase assembly factor 6</fullName>
    </recommendedName>
</protein>
<evidence type="ECO:0000256" key="7">
    <source>
        <dbReference type="ARBA" id="ARBA00023157"/>
    </source>
</evidence>
<dbReference type="PANTHER" id="PTHR47677">
    <property type="entry name" value="CYTOCHROME C OXIDASE ASSEMBLY FACTOR 6"/>
    <property type="match status" value="1"/>
</dbReference>
<evidence type="ECO:0000313" key="10">
    <source>
        <dbReference type="EMBL" id="KAF2835924.1"/>
    </source>
</evidence>
<reference evidence="10" key="1">
    <citation type="journal article" date="2020" name="Stud. Mycol.">
        <title>101 Dothideomycetes genomes: a test case for predicting lifestyles and emergence of pathogens.</title>
        <authorList>
            <person name="Haridas S."/>
            <person name="Albert R."/>
            <person name="Binder M."/>
            <person name="Bloem J."/>
            <person name="Labutti K."/>
            <person name="Salamov A."/>
            <person name="Andreopoulos B."/>
            <person name="Baker S."/>
            <person name="Barry K."/>
            <person name="Bills G."/>
            <person name="Bluhm B."/>
            <person name="Cannon C."/>
            <person name="Castanera R."/>
            <person name="Culley D."/>
            <person name="Daum C."/>
            <person name="Ezra D."/>
            <person name="Gonzalez J."/>
            <person name="Henrissat B."/>
            <person name="Kuo A."/>
            <person name="Liang C."/>
            <person name="Lipzen A."/>
            <person name="Lutzoni F."/>
            <person name="Magnuson J."/>
            <person name="Mondo S."/>
            <person name="Nolan M."/>
            <person name="Ohm R."/>
            <person name="Pangilinan J."/>
            <person name="Park H.-J."/>
            <person name="Ramirez L."/>
            <person name="Alfaro M."/>
            <person name="Sun H."/>
            <person name="Tritt A."/>
            <person name="Yoshinaga Y."/>
            <person name="Zwiers L.-H."/>
            <person name="Turgeon B."/>
            <person name="Goodwin S."/>
            <person name="Spatafora J."/>
            <person name="Crous P."/>
            <person name="Grigoriev I."/>
        </authorList>
    </citation>
    <scope>NUCLEOTIDE SEQUENCE</scope>
    <source>
        <strain evidence="10">CBS 101060</strain>
    </source>
</reference>
<gene>
    <name evidence="10" type="ORF">M501DRAFT_997633</name>
</gene>
<feature type="compositionally biased region" description="Polar residues" evidence="9">
    <location>
        <begin position="1"/>
        <end position="14"/>
    </location>
</feature>
<evidence type="ECO:0000256" key="6">
    <source>
        <dbReference type="ARBA" id="ARBA00023128"/>
    </source>
</evidence>
<evidence type="ECO:0000256" key="3">
    <source>
        <dbReference type="ARBA" id="ARBA00004569"/>
    </source>
</evidence>
<keyword evidence="5" id="KW-0963">Cytoplasm</keyword>
<dbReference type="InterPro" id="IPR048280">
    <property type="entry name" value="COX6B-like"/>
</dbReference>
<name>A0A9P4S4J5_9PEZI</name>
<dbReference type="GO" id="GO:0033617">
    <property type="term" value="P:mitochondrial respiratory chain complex IV assembly"/>
    <property type="evidence" value="ECO:0007669"/>
    <property type="project" value="TreeGrafter"/>
</dbReference>
<keyword evidence="11" id="KW-1185">Reference proteome</keyword>
<dbReference type="EMBL" id="MU006106">
    <property type="protein sequence ID" value="KAF2835924.1"/>
    <property type="molecule type" value="Genomic_DNA"/>
</dbReference>
<keyword evidence="7" id="KW-1015">Disulfide bond</keyword>
<evidence type="ECO:0008006" key="12">
    <source>
        <dbReference type="Google" id="ProtNLM"/>
    </source>
</evidence>
<comment type="caution">
    <text evidence="10">The sequence shown here is derived from an EMBL/GenBank/DDBJ whole genome shotgun (WGS) entry which is preliminary data.</text>
</comment>
<comment type="subcellular location">
    <subcellularLocation>
        <location evidence="2">Cytoplasm</location>
    </subcellularLocation>
    <subcellularLocation>
        <location evidence="3">Mitochondrion intermembrane space</location>
    </subcellularLocation>
    <subcellularLocation>
        <location evidence="1">Nucleus</location>
    </subcellularLocation>
</comment>
<evidence type="ECO:0000256" key="9">
    <source>
        <dbReference type="SAM" id="MobiDB-lite"/>
    </source>
</evidence>
<comment type="similarity">
    <text evidence="4">Belongs to the cytochrome c oxidase subunit 6B family.</text>
</comment>
<dbReference type="Proteomes" id="UP000799429">
    <property type="component" value="Unassembled WGS sequence"/>
</dbReference>
<dbReference type="GO" id="GO:0005758">
    <property type="term" value="C:mitochondrial intermembrane space"/>
    <property type="evidence" value="ECO:0007669"/>
    <property type="project" value="UniProtKB-SubCell"/>
</dbReference>
<dbReference type="GO" id="GO:0005634">
    <property type="term" value="C:nucleus"/>
    <property type="evidence" value="ECO:0007669"/>
    <property type="project" value="UniProtKB-SubCell"/>
</dbReference>
<dbReference type="InterPro" id="IPR048281">
    <property type="entry name" value="COA6_fun"/>
</dbReference>
<evidence type="ECO:0000313" key="11">
    <source>
        <dbReference type="Proteomes" id="UP000799429"/>
    </source>
</evidence>
<dbReference type="AlphaFoldDB" id="A0A9P4S4J5"/>
<feature type="region of interest" description="Disordered" evidence="9">
    <location>
        <begin position="1"/>
        <end position="34"/>
    </location>
</feature>
<dbReference type="PANTHER" id="PTHR47677:SF1">
    <property type="entry name" value="CYTOCHROME C OXIDASE ASSEMBLY FACTOR 6"/>
    <property type="match status" value="1"/>
</dbReference>
<organism evidence="10 11">
    <name type="scientific">Patellaria atrata CBS 101060</name>
    <dbReference type="NCBI Taxonomy" id="1346257"/>
    <lineage>
        <taxon>Eukaryota</taxon>
        <taxon>Fungi</taxon>
        <taxon>Dikarya</taxon>
        <taxon>Ascomycota</taxon>
        <taxon>Pezizomycotina</taxon>
        <taxon>Dothideomycetes</taxon>
        <taxon>Dothideomycetes incertae sedis</taxon>
        <taxon>Patellariales</taxon>
        <taxon>Patellariaceae</taxon>
        <taxon>Patellaria</taxon>
    </lineage>
</organism>
<dbReference type="SUPFAM" id="SSF47694">
    <property type="entry name" value="Cytochrome c oxidase subunit h"/>
    <property type="match status" value="1"/>
</dbReference>
<evidence type="ECO:0000256" key="8">
    <source>
        <dbReference type="ARBA" id="ARBA00023242"/>
    </source>
</evidence>
<evidence type="ECO:0000256" key="1">
    <source>
        <dbReference type="ARBA" id="ARBA00004123"/>
    </source>
</evidence>
<dbReference type="FunFam" id="1.10.10.140:FF:000003">
    <property type="entry name" value="Cytochrome c oxidase assembly factor 6"/>
    <property type="match status" value="1"/>
</dbReference>
<evidence type="ECO:0000256" key="5">
    <source>
        <dbReference type="ARBA" id="ARBA00022490"/>
    </source>
</evidence>
<dbReference type="Pfam" id="PF02297">
    <property type="entry name" value="COX6B"/>
    <property type="match status" value="1"/>
</dbReference>
<accession>A0A9P4S4J5</accession>